<keyword evidence="1" id="KW-0472">Membrane</keyword>
<reference evidence="3 4" key="1">
    <citation type="journal article" date="2015" name="Nature">
        <title>rRNA introns, odd ribosomes, and small enigmatic genomes across a large radiation of phyla.</title>
        <authorList>
            <person name="Brown C.T."/>
            <person name="Hug L.A."/>
            <person name="Thomas B.C."/>
            <person name="Sharon I."/>
            <person name="Castelle C.J."/>
            <person name="Singh A."/>
            <person name="Wilkins M.J."/>
            <person name="Williams K.H."/>
            <person name="Banfield J.F."/>
        </authorList>
    </citation>
    <scope>NUCLEOTIDE SEQUENCE [LARGE SCALE GENOMIC DNA]</scope>
</reference>
<evidence type="ECO:0000313" key="4">
    <source>
        <dbReference type="Proteomes" id="UP000034246"/>
    </source>
</evidence>
<name>A0A0G0QLJ7_9BACT</name>
<feature type="chain" id="PRO_5002534128" evidence="2">
    <location>
        <begin position="32"/>
        <end position="316"/>
    </location>
</feature>
<feature type="signal peptide" evidence="2">
    <location>
        <begin position="1"/>
        <end position="31"/>
    </location>
</feature>
<comment type="caution">
    <text evidence="3">The sequence shown here is derived from an EMBL/GenBank/DDBJ whole genome shotgun (WGS) entry which is preliminary data.</text>
</comment>
<evidence type="ECO:0000256" key="1">
    <source>
        <dbReference type="SAM" id="Phobius"/>
    </source>
</evidence>
<dbReference type="STRING" id="1618550.UT39_C0009G0015"/>
<keyword evidence="2" id="KW-0732">Signal</keyword>
<dbReference type="Proteomes" id="UP000034246">
    <property type="component" value="Unassembled WGS sequence"/>
</dbReference>
<gene>
    <name evidence="3" type="ORF">UT39_C0009G0015</name>
</gene>
<keyword evidence="1" id="KW-0812">Transmembrane</keyword>
<protein>
    <submittedName>
        <fullName evidence="3">Uncharacterized protein</fullName>
    </submittedName>
</protein>
<evidence type="ECO:0000256" key="2">
    <source>
        <dbReference type="SAM" id="SignalP"/>
    </source>
</evidence>
<accession>A0A0G0QLJ7</accession>
<dbReference type="EMBL" id="LBWP01000009">
    <property type="protein sequence ID" value="KKR11255.1"/>
    <property type="molecule type" value="Genomic_DNA"/>
</dbReference>
<dbReference type="AlphaFoldDB" id="A0A0G0QLJ7"/>
<feature type="transmembrane region" description="Helical" evidence="1">
    <location>
        <begin position="285"/>
        <end position="311"/>
    </location>
</feature>
<feature type="transmembrane region" description="Helical" evidence="1">
    <location>
        <begin position="241"/>
        <end position="264"/>
    </location>
</feature>
<organism evidence="3 4">
    <name type="scientific">Candidatus Woesebacteria bacterium GW2011_GWA1_39_21</name>
    <dbReference type="NCBI Taxonomy" id="1618550"/>
    <lineage>
        <taxon>Bacteria</taxon>
        <taxon>Candidatus Woeseibacteriota</taxon>
    </lineage>
</organism>
<sequence>MKLIYRILFLVFFSFLFVSIFFISFPSTAKAQATPGTCACEWAGMPGPSTSCVLGSNPVSNCIAGFVPSCYQETVGGSNFCNCQCVTPTPTPGPGNCSCTQVSGVCQPLQGPGYCNQSAGYIPKCSTFGSSCSCICVIPTPTVYPSAWSECNTRCTDPAYPVGNCTNTGGNPDTTRCARPPAPNQAYDCQLGGGATADCFCCVTQLVDIYPLTPKEALSPRCGTDSINTAIGCLPVGDKNAFLAFILRWAIGISGGVSFLLIIYSSFMIMTAAGDKRKLQSGKELLTAALSGLMMIIFSVFILDFIGIRILRLPGL</sequence>
<proteinExistence type="predicted"/>
<keyword evidence="1" id="KW-1133">Transmembrane helix</keyword>
<evidence type="ECO:0000313" key="3">
    <source>
        <dbReference type="EMBL" id="KKR11255.1"/>
    </source>
</evidence>